<dbReference type="Pfam" id="PF04479">
    <property type="entry name" value="RTA1"/>
    <property type="match status" value="1"/>
</dbReference>
<evidence type="ECO:0000256" key="3">
    <source>
        <dbReference type="ARBA" id="ARBA00022989"/>
    </source>
</evidence>
<name>A0A101MMI7_PENFR</name>
<keyword evidence="7" id="KW-1185">Reference proteome</keyword>
<protein>
    <recommendedName>
        <fullName evidence="8">RTA1 domain protein</fullName>
    </recommendedName>
</protein>
<evidence type="ECO:0000313" key="7">
    <source>
        <dbReference type="Proteomes" id="UP000055045"/>
    </source>
</evidence>
<evidence type="ECO:0000256" key="5">
    <source>
        <dbReference type="SAM" id="Phobius"/>
    </source>
</evidence>
<dbReference type="EMBL" id="LLXE01000077">
    <property type="protein sequence ID" value="KUM63285.1"/>
    <property type="molecule type" value="Genomic_DNA"/>
</dbReference>
<organism evidence="6 7">
    <name type="scientific">Penicillium freii</name>
    <dbReference type="NCBI Taxonomy" id="48697"/>
    <lineage>
        <taxon>Eukaryota</taxon>
        <taxon>Fungi</taxon>
        <taxon>Dikarya</taxon>
        <taxon>Ascomycota</taxon>
        <taxon>Pezizomycotina</taxon>
        <taxon>Eurotiomycetes</taxon>
        <taxon>Eurotiomycetidae</taxon>
        <taxon>Eurotiales</taxon>
        <taxon>Aspergillaceae</taxon>
        <taxon>Penicillium</taxon>
    </lineage>
</organism>
<evidence type="ECO:0000256" key="2">
    <source>
        <dbReference type="ARBA" id="ARBA00022692"/>
    </source>
</evidence>
<evidence type="ECO:0000256" key="1">
    <source>
        <dbReference type="ARBA" id="ARBA00004141"/>
    </source>
</evidence>
<feature type="transmembrane region" description="Helical" evidence="5">
    <location>
        <begin position="101"/>
        <end position="120"/>
    </location>
</feature>
<comment type="caution">
    <text evidence="6">The sequence shown here is derived from an EMBL/GenBank/DDBJ whole genome shotgun (WGS) entry which is preliminary data.</text>
</comment>
<evidence type="ECO:0000313" key="6">
    <source>
        <dbReference type="EMBL" id="KUM63285.1"/>
    </source>
</evidence>
<dbReference type="STRING" id="48697.A0A101MMI7"/>
<feature type="transmembrane region" description="Helical" evidence="5">
    <location>
        <begin position="204"/>
        <end position="224"/>
    </location>
</feature>
<feature type="transmembrane region" description="Helical" evidence="5">
    <location>
        <begin position="321"/>
        <end position="341"/>
    </location>
</feature>
<feature type="transmembrane region" description="Helical" evidence="5">
    <location>
        <begin position="158"/>
        <end position="183"/>
    </location>
</feature>
<proteinExistence type="predicted"/>
<dbReference type="Proteomes" id="UP000055045">
    <property type="component" value="Unassembled WGS sequence"/>
</dbReference>
<accession>A0A101MMI7</accession>
<keyword evidence="2 5" id="KW-0812">Transmembrane</keyword>
<keyword evidence="4 5" id="KW-0472">Membrane</keyword>
<feature type="transmembrane region" description="Helical" evidence="5">
    <location>
        <begin position="132"/>
        <end position="152"/>
    </location>
</feature>
<dbReference type="AlphaFoldDB" id="A0A101MMI7"/>
<feature type="transmembrane region" description="Helical" evidence="5">
    <location>
        <begin position="236"/>
        <end position="255"/>
    </location>
</feature>
<dbReference type="PANTHER" id="PTHR31465">
    <property type="entry name" value="PROTEIN RTA1-RELATED"/>
    <property type="match status" value="1"/>
</dbReference>
<gene>
    <name evidence="6" type="ORF">ACN42_g3823</name>
</gene>
<sequence>MASDVERLKLWGNTLSRQSWKVQNIHRSTLRLPLWVIAYSTDLSKILILSNFPAHQLHSAFFINSISRTKKNIFGGSTTNMLEARSSYQEGSLWFYAPNKGAAIAFAILFAISGGVHGYQCFKYNSWKVTGLLPWSAILFTAGFIMRTIGAFGQWGNIGIYIASTVLLLVGPPVYEGANFFILGRMLYYIPYHSPIHPGRVATTFVALGVTIEIITANGAARIANTTGNSQNSGKAMLKAALIMQIALMTGFVALAGRFHFNCSRGGVLNRKIKHALLVLYCSCTLITIRTIYRTVEYFTAASLNTYTDLENISPVLKQEWFFWFFEVVFMYSNTTLLNVFHPMHWLPRSNKIYLAEDGVTEIEGPGYDDSRHWLQTLVDPFDIYGLIVSRGKKEKYWEASTTRREENTTRITQGV</sequence>
<comment type="subcellular location">
    <subcellularLocation>
        <location evidence="1">Membrane</location>
        <topology evidence="1">Multi-pass membrane protein</topology>
    </subcellularLocation>
</comment>
<evidence type="ECO:0008006" key="8">
    <source>
        <dbReference type="Google" id="ProtNLM"/>
    </source>
</evidence>
<dbReference type="InterPro" id="IPR007568">
    <property type="entry name" value="RTA1"/>
</dbReference>
<dbReference type="GO" id="GO:0016020">
    <property type="term" value="C:membrane"/>
    <property type="evidence" value="ECO:0007669"/>
    <property type="project" value="UniProtKB-SubCell"/>
</dbReference>
<feature type="transmembrane region" description="Helical" evidence="5">
    <location>
        <begin position="276"/>
        <end position="293"/>
    </location>
</feature>
<keyword evidence="3 5" id="KW-1133">Transmembrane helix</keyword>
<dbReference type="PANTHER" id="PTHR31465:SF13">
    <property type="entry name" value="RTA1 DOMAIN PROTEIN-RELATED"/>
    <property type="match status" value="1"/>
</dbReference>
<reference evidence="6 7" key="1">
    <citation type="submission" date="2015-10" db="EMBL/GenBank/DDBJ databases">
        <title>Genome sequencing of Penicillium freii.</title>
        <authorList>
            <person name="Nguyen H.D."/>
            <person name="Visagie C.M."/>
            <person name="Seifert K.A."/>
        </authorList>
    </citation>
    <scope>NUCLEOTIDE SEQUENCE [LARGE SCALE GENOMIC DNA]</scope>
    <source>
        <strain evidence="6 7">DAOM 242723</strain>
    </source>
</reference>
<evidence type="ECO:0000256" key="4">
    <source>
        <dbReference type="ARBA" id="ARBA00023136"/>
    </source>
</evidence>